<comment type="caution">
    <text evidence="2">The sequence shown here is derived from an EMBL/GenBank/DDBJ whole genome shotgun (WGS) entry which is preliminary data.</text>
</comment>
<evidence type="ECO:0000313" key="2">
    <source>
        <dbReference type="EMBL" id="CAK0839343.1"/>
    </source>
</evidence>
<sequence length="238" mass="25607">MRLQTRWGANESWMEQATEIAMPNSARTMPNSARDGASWNQSDEFRKLHSWLRDQRQNHIDERYPELGEELDSLMKPGQKTSVQKREGPQSGPSGGHVGPSSSGKKTRRKGHASSKKGAKLRLLSPQVQYSKPSPEFLAVKAWVVEEQIRTGRSNFGVVTGAPPPRAGLAQTPTGSLTKTPLGTARSIGSMISSCSSDSGDCMPTTDKIGQTTPLVSKSAQAAQSIPVLPLATATANL</sequence>
<protein>
    <submittedName>
        <fullName evidence="2">Uncharacterized protein</fullName>
    </submittedName>
</protein>
<organism evidence="2 3">
    <name type="scientific">Prorocentrum cordatum</name>
    <dbReference type="NCBI Taxonomy" id="2364126"/>
    <lineage>
        <taxon>Eukaryota</taxon>
        <taxon>Sar</taxon>
        <taxon>Alveolata</taxon>
        <taxon>Dinophyceae</taxon>
        <taxon>Prorocentrales</taxon>
        <taxon>Prorocentraceae</taxon>
        <taxon>Prorocentrum</taxon>
    </lineage>
</organism>
<feature type="compositionally biased region" description="Basic residues" evidence="1">
    <location>
        <begin position="105"/>
        <end position="120"/>
    </location>
</feature>
<name>A0ABN9T3J4_9DINO</name>
<keyword evidence="3" id="KW-1185">Reference proteome</keyword>
<feature type="region of interest" description="Disordered" evidence="1">
    <location>
        <begin position="79"/>
        <end position="127"/>
    </location>
</feature>
<feature type="region of interest" description="Disordered" evidence="1">
    <location>
        <begin position="156"/>
        <end position="175"/>
    </location>
</feature>
<evidence type="ECO:0000256" key="1">
    <source>
        <dbReference type="SAM" id="MobiDB-lite"/>
    </source>
</evidence>
<accession>A0ABN9T3J4</accession>
<gene>
    <name evidence="2" type="ORF">PCOR1329_LOCUS35034</name>
</gene>
<dbReference type="Proteomes" id="UP001189429">
    <property type="component" value="Unassembled WGS sequence"/>
</dbReference>
<proteinExistence type="predicted"/>
<evidence type="ECO:0000313" key="3">
    <source>
        <dbReference type="Proteomes" id="UP001189429"/>
    </source>
</evidence>
<dbReference type="EMBL" id="CAUYUJ010014283">
    <property type="protein sequence ID" value="CAK0839343.1"/>
    <property type="molecule type" value="Genomic_DNA"/>
</dbReference>
<reference evidence="2" key="1">
    <citation type="submission" date="2023-10" db="EMBL/GenBank/DDBJ databases">
        <authorList>
            <person name="Chen Y."/>
            <person name="Shah S."/>
            <person name="Dougan E. K."/>
            <person name="Thang M."/>
            <person name="Chan C."/>
        </authorList>
    </citation>
    <scope>NUCLEOTIDE SEQUENCE [LARGE SCALE GENOMIC DNA]</scope>
</reference>
<feature type="region of interest" description="Disordered" evidence="1">
    <location>
        <begin position="21"/>
        <end position="41"/>
    </location>
</feature>